<evidence type="ECO:0000313" key="1">
    <source>
        <dbReference type="EMBL" id="SBQ51329.1"/>
    </source>
</evidence>
<feature type="non-terminal residue" evidence="1">
    <location>
        <position position="73"/>
    </location>
</feature>
<organism evidence="1">
    <name type="scientific">Nothobranchius korthausae</name>
    <dbReference type="NCBI Taxonomy" id="1143690"/>
    <lineage>
        <taxon>Eukaryota</taxon>
        <taxon>Metazoa</taxon>
        <taxon>Chordata</taxon>
        <taxon>Craniata</taxon>
        <taxon>Vertebrata</taxon>
        <taxon>Euteleostomi</taxon>
        <taxon>Actinopterygii</taxon>
        <taxon>Neopterygii</taxon>
        <taxon>Teleostei</taxon>
        <taxon>Neoteleostei</taxon>
        <taxon>Acanthomorphata</taxon>
        <taxon>Ovalentaria</taxon>
        <taxon>Atherinomorphae</taxon>
        <taxon>Cyprinodontiformes</taxon>
        <taxon>Nothobranchiidae</taxon>
        <taxon>Nothobranchius</taxon>
    </lineage>
</organism>
<name>A0A1A8EZP6_9TELE</name>
<dbReference type="AlphaFoldDB" id="A0A1A8EZP6"/>
<feature type="non-terminal residue" evidence="1">
    <location>
        <position position="1"/>
    </location>
</feature>
<gene>
    <name evidence="1" type="primary">CR762475.1</name>
</gene>
<proteinExistence type="predicted"/>
<protein>
    <submittedName>
        <fullName evidence="1">Uncharacterized protein</fullName>
    </submittedName>
</protein>
<accession>A0A1A8EZP6</accession>
<sequence length="73" mass="8694">PRADKPIIRCAWKIIQFDFSLGKKCSFSSSCYQNRTWLEYSVKTDAAYHFPCRQFSSHQTLCYHFEFRDVCCP</sequence>
<dbReference type="EMBL" id="HAEB01004802">
    <property type="protein sequence ID" value="SBQ51329.1"/>
    <property type="molecule type" value="Transcribed_RNA"/>
</dbReference>
<reference evidence="1" key="2">
    <citation type="submission" date="2016-06" db="EMBL/GenBank/DDBJ databases">
        <title>The genome of a short-lived fish provides insights into sex chromosome evolution and the genetic control of aging.</title>
        <authorList>
            <person name="Reichwald K."/>
            <person name="Felder M."/>
            <person name="Petzold A."/>
            <person name="Koch P."/>
            <person name="Groth M."/>
            <person name="Platzer M."/>
        </authorList>
    </citation>
    <scope>NUCLEOTIDE SEQUENCE</scope>
    <source>
        <tissue evidence="1">Brain</tissue>
    </source>
</reference>
<reference evidence="1" key="1">
    <citation type="submission" date="2016-05" db="EMBL/GenBank/DDBJ databases">
        <authorList>
            <person name="Lavstsen T."/>
            <person name="Jespersen J.S."/>
        </authorList>
    </citation>
    <scope>NUCLEOTIDE SEQUENCE</scope>
    <source>
        <tissue evidence="1">Brain</tissue>
    </source>
</reference>